<dbReference type="SUPFAM" id="SSF48264">
    <property type="entry name" value="Cytochrome P450"/>
    <property type="match status" value="1"/>
</dbReference>
<dbReference type="InterPro" id="IPR002401">
    <property type="entry name" value="Cyt_P450_E_grp-I"/>
</dbReference>
<dbReference type="PANTHER" id="PTHR46300">
    <property type="entry name" value="P450, PUTATIVE (EUROFUNG)-RELATED-RELATED"/>
    <property type="match status" value="1"/>
</dbReference>
<keyword evidence="6 10" id="KW-0560">Oxidoreductase</keyword>
<dbReference type="AlphaFoldDB" id="A0A8H7D310"/>
<keyword evidence="12" id="KW-1185">Reference proteome</keyword>
<dbReference type="Proteomes" id="UP000623467">
    <property type="component" value="Unassembled WGS sequence"/>
</dbReference>
<evidence type="ECO:0000256" key="7">
    <source>
        <dbReference type="ARBA" id="ARBA00023004"/>
    </source>
</evidence>
<comment type="pathway">
    <text evidence="2">Secondary metabolite biosynthesis.</text>
</comment>
<gene>
    <name evidence="11" type="ORF">MSAN_01350000</name>
</gene>
<accession>A0A8H7D310</accession>
<evidence type="ECO:0000256" key="9">
    <source>
        <dbReference type="PIRSR" id="PIRSR602401-1"/>
    </source>
</evidence>
<dbReference type="Gene3D" id="1.10.630.10">
    <property type="entry name" value="Cytochrome P450"/>
    <property type="match status" value="1"/>
</dbReference>
<proteinExistence type="inferred from homology"/>
<protein>
    <submittedName>
        <fullName evidence="11">O-methylsterigmatocystin oxidoreductase</fullName>
    </submittedName>
</protein>
<evidence type="ECO:0000256" key="6">
    <source>
        <dbReference type="ARBA" id="ARBA00023002"/>
    </source>
</evidence>
<evidence type="ECO:0000256" key="10">
    <source>
        <dbReference type="RuleBase" id="RU000461"/>
    </source>
</evidence>
<evidence type="ECO:0000256" key="3">
    <source>
        <dbReference type="ARBA" id="ARBA00010617"/>
    </source>
</evidence>
<organism evidence="11 12">
    <name type="scientific">Mycena sanguinolenta</name>
    <dbReference type="NCBI Taxonomy" id="230812"/>
    <lineage>
        <taxon>Eukaryota</taxon>
        <taxon>Fungi</taxon>
        <taxon>Dikarya</taxon>
        <taxon>Basidiomycota</taxon>
        <taxon>Agaricomycotina</taxon>
        <taxon>Agaricomycetes</taxon>
        <taxon>Agaricomycetidae</taxon>
        <taxon>Agaricales</taxon>
        <taxon>Marasmiineae</taxon>
        <taxon>Mycenaceae</taxon>
        <taxon>Mycena</taxon>
    </lineage>
</organism>
<name>A0A8H7D310_9AGAR</name>
<feature type="binding site" description="axial binding residue" evidence="9">
    <location>
        <position position="248"/>
    </location>
    <ligand>
        <name>heme</name>
        <dbReference type="ChEBI" id="CHEBI:30413"/>
    </ligand>
    <ligandPart>
        <name>Fe</name>
        <dbReference type="ChEBI" id="CHEBI:18248"/>
    </ligandPart>
</feature>
<dbReference type="OrthoDB" id="2789670at2759"/>
<evidence type="ECO:0000256" key="2">
    <source>
        <dbReference type="ARBA" id="ARBA00005179"/>
    </source>
</evidence>
<dbReference type="PANTHER" id="PTHR46300:SF7">
    <property type="entry name" value="P450, PUTATIVE (EUROFUNG)-RELATED"/>
    <property type="match status" value="1"/>
</dbReference>
<evidence type="ECO:0000256" key="5">
    <source>
        <dbReference type="ARBA" id="ARBA00022723"/>
    </source>
</evidence>
<dbReference type="GO" id="GO:0016705">
    <property type="term" value="F:oxidoreductase activity, acting on paired donors, with incorporation or reduction of molecular oxygen"/>
    <property type="evidence" value="ECO:0007669"/>
    <property type="project" value="InterPro"/>
</dbReference>
<sequence>MRCSQPMTLSSLYPKVRPKNLLVRFSLALWWSTHFPFSDTSPSWVPGAGFQRYATETRQIIKEMQEVPLNFVKQNMRDGIDSTSVVAKLLAANRHDEAAIQAVAATAYAGGADTSVSSLASFCLAMALYPEIQKKAQTEIDTIIGTDRLPEFEDRPSLPYVEALYREVMRWRPVLPLSLAHASTEDDVYNGYFIPKGTTVIANVWAMTRNESIYHEPDRFDPGRFFTTDGQLNEDDTVLTFGFGRRICAGRHHADATIWATIVSVLSTFNIEKAKDATGKEINIDPKYSDGLISHPEPFACSITPRSEMAKTLVQATAETHDV</sequence>
<comment type="similarity">
    <text evidence="3 10">Belongs to the cytochrome P450 family.</text>
</comment>
<keyword evidence="4 9" id="KW-0349">Heme</keyword>
<comment type="cofactor">
    <cofactor evidence="1 9">
        <name>heme</name>
        <dbReference type="ChEBI" id="CHEBI:30413"/>
    </cofactor>
</comment>
<dbReference type="Pfam" id="PF00067">
    <property type="entry name" value="p450"/>
    <property type="match status" value="1"/>
</dbReference>
<dbReference type="EMBL" id="JACAZH010000010">
    <property type="protein sequence ID" value="KAF7357537.1"/>
    <property type="molecule type" value="Genomic_DNA"/>
</dbReference>
<dbReference type="InterPro" id="IPR050364">
    <property type="entry name" value="Cytochrome_P450_fung"/>
</dbReference>
<evidence type="ECO:0000313" key="11">
    <source>
        <dbReference type="EMBL" id="KAF7357537.1"/>
    </source>
</evidence>
<comment type="caution">
    <text evidence="11">The sequence shown here is derived from an EMBL/GenBank/DDBJ whole genome shotgun (WGS) entry which is preliminary data.</text>
</comment>
<evidence type="ECO:0000313" key="12">
    <source>
        <dbReference type="Proteomes" id="UP000623467"/>
    </source>
</evidence>
<dbReference type="GO" id="GO:0004497">
    <property type="term" value="F:monooxygenase activity"/>
    <property type="evidence" value="ECO:0007669"/>
    <property type="project" value="UniProtKB-KW"/>
</dbReference>
<dbReference type="GO" id="GO:0005506">
    <property type="term" value="F:iron ion binding"/>
    <property type="evidence" value="ECO:0007669"/>
    <property type="project" value="InterPro"/>
</dbReference>
<keyword evidence="8 10" id="KW-0503">Monooxygenase</keyword>
<dbReference type="PROSITE" id="PS00086">
    <property type="entry name" value="CYTOCHROME_P450"/>
    <property type="match status" value="1"/>
</dbReference>
<reference evidence="11" key="1">
    <citation type="submission" date="2020-05" db="EMBL/GenBank/DDBJ databases">
        <title>Mycena genomes resolve the evolution of fungal bioluminescence.</title>
        <authorList>
            <person name="Tsai I.J."/>
        </authorList>
    </citation>
    <scope>NUCLEOTIDE SEQUENCE</scope>
    <source>
        <strain evidence="11">160909Yilan</strain>
    </source>
</reference>
<keyword evidence="5 9" id="KW-0479">Metal-binding</keyword>
<dbReference type="InterPro" id="IPR017972">
    <property type="entry name" value="Cyt_P450_CS"/>
</dbReference>
<evidence type="ECO:0000256" key="1">
    <source>
        <dbReference type="ARBA" id="ARBA00001971"/>
    </source>
</evidence>
<evidence type="ECO:0000256" key="4">
    <source>
        <dbReference type="ARBA" id="ARBA00022617"/>
    </source>
</evidence>
<evidence type="ECO:0000256" key="8">
    <source>
        <dbReference type="ARBA" id="ARBA00023033"/>
    </source>
</evidence>
<dbReference type="InterPro" id="IPR036396">
    <property type="entry name" value="Cyt_P450_sf"/>
</dbReference>
<dbReference type="PRINTS" id="PR00463">
    <property type="entry name" value="EP450I"/>
</dbReference>
<keyword evidence="7 9" id="KW-0408">Iron</keyword>
<dbReference type="GO" id="GO:0020037">
    <property type="term" value="F:heme binding"/>
    <property type="evidence" value="ECO:0007669"/>
    <property type="project" value="InterPro"/>
</dbReference>
<dbReference type="InterPro" id="IPR001128">
    <property type="entry name" value="Cyt_P450"/>
</dbReference>